<sequence>MSTRLATAGSTLISPQKSVILGASDCNEGPWEGIESDIEANVLALWSEDEDFPLILVTLDLLYPGRRLRDAIEEAAYPVPPERILVAASHTHRAPMTDDTKTGLGRPDVEYLDWIADTVSSLVRSVLTSDRVPITLRLGTSIADHSINRRLRKRLVLSSRPRLNKVVMAPNPQGFRDELLTALVVHSSGEDQPLAVLWNYACHPVAGPTQNAVSGHFPTAVRDGVRQYYNNSSLPVLFFQGFSGNTRPKASGQAQTLKSKVRRRLAGPVFERMKPHTYQKWMTSLTEVLLGAIRNAKILDSPKTSVRRISIPGSDFMDANKPLDHVYVSRIDLDTKVSFVTVSAEVVAEYAPILRQILHDRHVVCVGCADHVIGYLPTQEIMSEGGYEAGQFCKPFDLDGVNPKAPSALIRAFEQLA</sequence>
<accession>A0ABU2B4S7</accession>
<evidence type="ECO:0000313" key="2">
    <source>
        <dbReference type="Proteomes" id="UP001183794"/>
    </source>
</evidence>
<name>A0ABU2B4S7_9MICC</name>
<dbReference type="EMBL" id="JAVDYJ010000001">
    <property type="protein sequence ID" value="MDR7347989.1"/>
    <property type="molecule type" value="Genomic_DNA"/>
</dbReference>
<comment type="caution">
    <text evidence="1">The sequence shown here is derived from an EMBL/GenBank/DDBJ whole genome shotgun (WGS) entry which is preliminary data.</text>
</comment>
<gene>
    <name evidence="1" type="ORF">J2S62_002246</name>
</gene>
<dbReference type="RefSeq" id="WP_344987161.1">
    <property type="nucleotide sequence ID" value="NZ_BAABHE010000002.1"/>
</dbReference>
<keyword evidence="2" id="KW-1185">Reference proteome</keyword>
<evidence type="ECO:0008006" key="3">
    <source>
        <dbReference type="Google" id="ProtNLM"/>
    </source>
</evidence>
<reference evidence="1 2" key="1">
    <citation type="submission" date="2023-07" db="EMBL/GenBank/DDBJ databases">
        <title>Sequencing the genomes of 1000 actinobacteria strains.</title>
        <authorList>
            <person name="Klenk H.-P."/>
        </authorList>
    </citation>
    <scope>NUCLEOTIDE SEQUENCE [LARGE SCALE GENOMIC DNA]</scope>
    <source>
        <strain evidence="1 2">DSM 22966</strain>
    </source>
</reference>
<protein>
    <recommendedName>
        <fullName evidence="3">Neutral/alkaline non-lysosomal ceramidase N-terminal domain-containing protein</fullName>
    </recommendedName>
</protein>
<organism evidence="1 2">
    <name type="scientific">Enteractinococcus fodinae</name>
    <dbReference type="NCBI Taxonomy" id="684663"/>
    <lineage>
        <taxon>Bacteria</taxon>
        <taxon>Bacillati</taxon>
        <taxon>Actinomycetota</taxon>
        <taxon>Actinomycetes</taxon>
        <taxon>Micrococcales</taxon>
        <taxon>Micrococcaceae</taxon>
    </lineage>
</organism>
<proteinExistence type="predicted"/>
<dbReference type="Proteomes" id="UP001183794">
    <property type="component" value="Unassembled WGS sequence"/>
</dbReference>
<evidence type="ECO:0000313" key="1">
    <source>
        <dbReference type="EMBL" id="MDR7347989.1"/>
    </source>
</evidence>